<dbReference type="Pfam" id="PF00654">
    <property type="entry name" value="Voltage_CLC"/>
    <property type="match status" value="1"/>
</dbReference>
<feature type="region of interest" description="Disordered" evidence="8">
    <location>
        <begin position="1"/>
        <end position="46"/>
    </location>
</feature>
<proteinExistence type="predicted"/>
<dbReference type="GO" id="GO:0005794">
    <property type="term" value="C:Golgi apparatus"/>
    <property type="evidence" value="ECO:0007669"/>
    <property type="project" value="TreeGrafter"/>
</dbReference>
<dbReference type="AlphaFoldDB" id="A0A1E4TKP3"/>
<feature type="transmembrane region" description="Helical" evidence="9">
    <location>
        <begin position="503"/>
        <end position="521"/>
    </location>
</feature>
<evidence type="ECO:0000256" key="9">
    <source>
        <dbReference type="SAM" id="Phobius"/>
    </source>
</evidence>
<keyword evidence="11" id="KW-1185">Reference proteome</keyword>
<dbReference type="InterPro" id="IPR001807">
    <property type="entry name" value="ClC"/>
</dbReference>
<dbReference type="PANTHER" id="PTHR45711:SF3">
    <property type="entry name" value="CLC CHANNEL"/>
    <property type="match status" value="1"/>
</dbReference>
<dbReference type="GO" id="GO:0005886">
    <property type="term" value="C:plasma membrane"/>
    <property type="evidence" value="ECO:0007669"/>
    <property type="project" value="TreeGrafter"/>
</dbReference>
<evidence type="ECO:0000313" key="10">
    <source>
        <dbReference type="EMBL" id="ODV92340.1"/>
    </source>
</evidence>
<dbReference type="InterPro" id="IPR046342">
    <property type="entry name" value="CBS_dom_sf"/>
</dbReference>
<dbReference type="OrthoDB" id="44789at2759"/>
<comment type="subcellular location">
    <subcellularLocation>
        <location evidence="1">Membrane</location>
        <topology evidence="1">Multi-pass membrane protein</topology>
    </subcellularLocation>
</comment>
<keyword evidence="4 9" id="KW-1133">Transmembrane helix</keyword>
<dbReference type="PRINTS" id="PR00762">
    <property type="entry name" value="CLCHANNEL"/>
</dbReference>
<feature type="transmembrane region" description="Helical" evidence="9">
    <location>
        <begin position="285"/>
        <end position="304"/>
    </location>
</feature>
<feature type="transmembrane region" description="Helical" evidence="9">
    <location>
        <begin position="541"/>
        <end position="560"/>
    </location>
</feature>
<evidence type="ECO:0000256" key="3">
    <source>
        <dbReference type="ARBA" id="ARBA00022692"/>
    </source>
</evidence>
<keyword evidence="6 9" id="KW-0472">Membrane</keyword>
<reference evidence="11" key="1">
    <citation type="submission" date="2016-02" db="EMBL/GenBank/DDBJ databases">
        <title>Comparative genomics of biotechnologically important yeasts.</title>
        <authorList>
            <consortium name="DOE Joint Genome Institute"/>
            <person name="Riley R."/>
            <person name="Haridas S."/>
            <person name="Wolfe K.H."/>
            <person name="Lopes M.R."/>
            <person name="Hittinger C.T."/>
            <person name="Goker M."/>
            <person name="Salamov A."/>
            <person name="Wisecaver J."/>
            <person name="Long T.M."/>
            <person name="Aerts A.L."/>
            <person name="Barry K."/>
            <person name="Choi C."/>
            <person name="Clum A."/>
            <person name="Coughlan A.Y."/>
            <person name="Deshpande S."/>
            <person name="Douglass A.P."/>
            <person name="Hanson S.J."/>
            <person name="Klenk H.-P."/>
            <person name="Labutti K."/>
            <person name="Lapidus A."/>
            <person name="Lindquist E."/>
            <person name="Lipzen A."/>
            <person name="Meier-Kolthoff J.P."/>
            <person name="Ohm R.A."/>
            <person name="Otillar R.P."/>
            <person name="Pangilinan J."/>
            <person name="Peng Y."/>
            <person name="Rokas A."/>
            <person name="Rosa C.A."/>
            <person name="Scheuner C."/>
            <person name="Sibirny A.A."/>
            <person name="Slot J.C."/>
            <person name="Stielow J.B."/>
            <person name="Sun H."/>
            <person name="Kurtzman C.P."/>
            <person name="Blackwell M."/>
            <person name="Jeffries T.W."/>
            <person name="Grigoriev I.V."/>
        </authorList>
    </citation>
    <scope>NUCLEOTIDE SEQUENCE [LARGE SCALE GENOMIC DNA]</scope>
    <source>
        <strain evidence="11">NRRL Y-17796</strain>
    </source>
</reference>
<dbReference type="PANTHER" id="PTHR45711">
    <property type="entry name" value="CHLORIDE CHANNEL PROTEIN"/>
    <property type="match status" value="1"/>
</dbReference>
<feature type="region of interest" description="Disordered" evidence="8">
    <location>
        <begin position="879"/>
        <end position="899"/>
    </location>
</feature>
<evidence type="ECO:0008006" key="12">
    <source>
        <dbReference type="Google" id="ProtNLM"/>
    </source>
</evidence>
<protein>
    <recommendedName>
        <fullName evidence="12">Chloride channel protein</fullName>
    </recommendedName>
</protein>
<dbReference type="Gene3D" id="1.10.3080.10">
    <property type="entry name" value="Clc chloride channel"/>
    <property type="match status" value="1"/>
</dbReference>
<keyword evidence="7" id="KW-0868">Chloride</keyword>
<evidence type="ECO:0000256" key="5">
    <source>
        <dbReference type="ARBA" id="ARBA00023065"/>
    </source>
</evidence>
<evidence type="ECO:0000256" key="2">
    <source>
        <dbReference type="ARBA" id="ARBA00022448"/>
    </source>
</evidence>
<keyword evidence="5" id="KW-0406">Ion transport</keyword>
<dbReference type="GO" id="GO:0005769">
    <property type="term" value="C:early endosome"/>
    <property type="evidence" value="ECO:0007669"/>
    <property type="project" value="TreeGrafter"/>
</dbReference>
<feature type="transmembrane region" description="Helical" evidence="9">
    <location>
        <begin position="462"/>
        <end position="483"/>
    </location>
</feature>
<evidence type="ECO:0000256" key="8">
    <source>
        <dbReference type="SAM" id="MobiDB-lite"/>
    </source>
</evidence>
<evidence type="ECO:0000256" key="7">
    <source>
        <dbReference type="ARBA" id="ARBA00023214"/>
    </source>
</evidence>
<accession>A0A1E4TKP3</accession>
<keyword evidence="2" id="KW-0813">Transport</keyword>
<dbReference type="Proteomes" id="UP000095023">
    <property type="component" value="Unassembled WGS sequence"/>
</dbReference>
<feature type="transmembrane region" description="Helical" evidence="9">
    <location>
        <begin position="203"/>
        <end position="223"/>
    </location>
</feature>
<dbReference type="GO" id="GO:0005247">
    <property type="term" value="F:voltage-gated chloride channel activity"/>
    <property type="evidence" value="ECO:0007669"/>
    <property type="project" value="TreeGrafter"/>
</dbReference>
<dbReference type="EMBL" id="KV453841">
    <property type="protein sequence ID" value="ODV92340.1"/>
    <property type="molecule type" value="Genomic_DNA"/>
</dbReference>
<feature type="compositionally biased region" description="Polar residues" evidence="8">
    <location>
        <begin position="24"/>
        <end position="35"/>
    </location>
</feature>
<evidence type="ECO:0000313" key="11">
    <source>
        <dbReference type="Proteomes" id="UP000095023"/>
    </source>
</evidence>
<dbReference type="InterPro" id="IPR014743">
    <property type="entry name" value="Cl-channel_core"/>
</dbReference>
<dbReference type="SUPFAM" id="SSF81340">
    <property type="entry name" value="Clc chloride channel"/>
    <property type="match status" value="1"/>
</dbReference>
<evidence type="ECO:0000256" key="6">
    <source>
        <dbReference type="ARBA" id="ARBA00023136"/>
    </source>
</evidence>
<dbReference type="SUPFAM" id="SSF54631">
    <property type="entry name" value="CBS-domain pair"/>
    <property type="match status" value="1"/>
</dbReference>
<keyword evidence="3 9" id="KW-0812">Transmembrane</keyword>
<feature type="transmembrane region" description="Helical" evidence="9">
    <location>
        <begin position="426"/>
        <end position="450"/>
    </location>
</feature>
<gene>
    <name evidence="10" type="ORF">CANCADRAFT_30518</name>
</gene>
<organism evidence="10 11">
    <name type="scientific">Tortispora caseinolytica NRRL Y-17796</name>
    <dbReference type="NCBI Taxonomy" id="767744"/>
    <lineage>
        <taxon>Eukaryota</taxon>
        <taxon>Fungi</taxon>
        <taxon>Dikarya</taxon>
        <taxon>Ascomycota</taxon>
        <taxon>Saccharomycotina</taxon>
        <taxon>Trigonopsidomycetes</taxon>
        <taxon>Trigonopsidales</taxon>
        <taxon>Trigonopsidaceae</taxon>
        <taxon>Tortispora</taxon>
    </lineage>
</organism>
<dbReference type="CDD" id="cd03684">
    <property type="entry name" value="ClC_3_like"/>
    <property type="match status" value="1"/>
</dbReference>
<feature type="transmembrane region" description="Helical" evidence="9">
    <location>
        <begin position="627"/>
        <end position="649"/>
    </location>
</feature>
<evidence type="ECO:0000256" key="4">
    <source>
        <dbReference type="ARBA" id="ARBA00022989"/>
    </source>
</evidence>
<evidence type="ECO:0000256" key="1">
    <source>
        <dbReference type="ARBA" id="ARBA00004141"/>
    </source>
</evidence>
<sequence>MPSGSAGTYCHSDPPDPLDPSDSAQYDSDSGSESTIGRPITHSPTHRVTIGDLRSTVHSPKSRNHNNLRLSGISAIPFAPARDGTSKISADLRFDLHSPMITPKRSASMFLRSSSSDALHTIGPPVYGRYGSLRHIDSAIASNNGQSVANDDLFAGHQHEAGWYDNFTTIDWLHDAIKDSYRRYFLSAIPGIRGRLYRAWDAAQGWIVIVVVGILFASIVYIIDISEPTLNGWKTGLCISEEHSIFSDFESCCNMAGPSHKKCTTWLSWSELLSTTKAEGSVLDFAVYTLLSLLFALMAVFITLTSNINDSHQMPDGIHEPSPAPGEQQPMIHAETHEKVKKPAPLYGAAGSGVAEVKTILSGFVIRKYLGTYTLVTKSIGLMFSVASGLCVGKEGPFVHIAACVGNICTRLFSKYDMNDGKRREIISAATSAGVALAFGSPLGGVLFSLEEVSYYFPHKTLFRTFFCAMFSGLFLKLLNPYGTGKIVMFEVRYEQPWRGVELLFFVVLGLAGGIFGALFCKLNSKWESKIRKKYLSEHPAFEVAILSLLTSAVCFWNPFTKQAVTEILNDLMQPCTSVFQTSAQKENVLCPSLDEIPDAMQSLLVAFLIKTVLTTVTFGSKVPSGIYIPSMVIGAMFGRVVGLGLQYLHHTAPSLGFLFSSCSGGPLMCTNPGVYAMIAGGAFMGGVTRMTVTLTVILFELTGSLEYVVPFSIAVLTSVLTANAIEPNSVYDLQIAAKKYPFLDPRESPVYVSTLAEALDDNGVRSVKNGATMNYPVIDISRSGKVSAMQLSVYLKNLQKSGESDSGIPVIGAGRVIQGILPGPELAFALDAMEAEVGRPLEEDDMCLLGSMDSNAGVDDEGLRGLHIHGVINAGSIQRNEENGGTEEGTSVPPVWLSNSDDEGNSIVDLRVFVDRTPLTLDVESPLVMAHTLFAKLGLRCIVVTQAGKYYGMLSKKKFLELTKRSTKIKYFATTV</sequence>
<feature type="transmembrane region" description="Helical" evidence="9">
    <location>
        <begin position="675"/>
        <end position="699"/>
    </location>
</feature>
<name>A0A1E4TKP3_9ASCO</name>